<dbReference type="AlphaFoldDB" id="A0AAN6TZ69"/>
<proteinExistence type="predicted"/>
<gene>
    <name evidence="2" type="ORF">N657DRAFT_549858</name>
</gene>
<evidence type="ECO:0000313" key="3">
    <source>
        <dbReference type="Proteomes" id="UP001302602"/>
    </source>
</evidence>
<reference evidence="2" key="2">
    <citation type="submission" date="2023-05" db="EMBL/GenBank/DDBJ databases">
        <authorList>
            <consortium name="Lawrence Berkeley National Laboratory"/>
            <person name="Steindorff A."/>
            <person name="Hensen N."/>
            <person name="Bonometti L."/>
            <person name="Westerberg I."/>
            <person name="Brannstrom I.O."/>
            <person name="Guillou S."/>
            <person name="Cros-Aarteil S."/>
            <person name="Calhoun S."/>
            <person name="Haridas S."/>
            <person name="Kuo A."/>
            <person name="Mondo S."/>
            <person name="Pangilinan J."/>
            <person name="Riley R."/>
            <person name="Labutti K."/>
            <person name="Andreopoulos B."/>
            <person name="Lipzen A."/>
            <person name="Chen C."/>
            <person name="Yanf M."/>
            <person name="Daum C."/>
            <person name="Ng V."/>
            <person name="Clum A."/>
            <person name="Ohm R."/>
            <person name="Martin F."/>
            <person name="Silar P."/>
            <person name="Natvig D."/>
            <person name="Lalanne C."/>
            <person name="Gautier V."/>
            <person name="Ament-Velasquez S.L."/>
            <person name="Kruys A."/>
            <person name="Hutchinson M.I."/>
            <person name="Powell A.J."/>
            <person name="Barry K."/>
            <person name="Miller A.N."/>
            <person name="Grigoriev I.V."/>
            <person name="Debuchy R."/>
            <person name="Gladieux P."/>
            <person name="Thoren M.H."/>
            <person name="Johannesson H."/>
        </authorList>
    </citation>
    <scope>NUCLEOTIDE SEQUENCE</scope>
    <source>
        <strain evidence="2">CBS 731.68</strain>
    </source>
</reference>
<dbReference type="Proteomes" id="UP001302602">
    <property type="component" value="Unassembled WGS sequence"/>
</dbReference>
<dbReference type="PANTHER" id="PTHR24148:SF64">
    <property type="entry name" value="HETEROKARYON INCOMPATIBILITY DOMAIN-CONTAINING PROTEIN"/>
    <property type="match status" value="1"/>
</dbReference>
<dbReference type="Pfam" id="PF06985">
    <property type="entry name" value="HET"/>
    <property type="match status" value="1"/>
</dbReference>
<comment type="caution">
    <text evidence="2">The sequence shown here is derived from an EMBL/GenBank/DDBJ whole genome shotgun (WGS) entry which is preliminary data.</text>
</comment>
<dbReference type="EMBL" id="MU853229">
    <property type="protein sequence ID" value="KAK4122980.1"/>
    <property type="molecule type" value="Genomic_DNA"/>
</dbReference>
<keyword evidence="3" id="KW-1185">Reference proteome</keyword>
<dbReference type="GeneID" id="87824657"/>
<organism evidence="2 3">
    <name type="scientific">Parathielavia appendiculata</name>
    <dbReference type="NCBI Taxonomy" id="2587402"/>
    <lineage>
        <taxon>Eukaryota</taxon>
        <taxon>Fungi</taxon>
        <taxon>Dikarya</taxon>
        <taxon>Ascomycota</taxon>
        <taxon>Pezizomycotina</taxon>
        <taxon>Sordariomycetes</taxon>
        <taxon>Sordariomycetidae</taxon>
        <taxon>Sordariales</taxon>
        <taxon>Chaetomiaceae</taxon>
        <taxon>Parathielavia</taxon>
    </lineage>
</organism>
<dbReference type="InterPro" id="IPR052895">
    <property type="entry name" value="HetReg/Transcr_Mod"/>
</dbReference>
<dbReference type="RefSeq" id="XP_062646751.1">
    <property type="nucleotide sequence ID" value="XM_062787887.1"/>
</dbReference>
<feature type="non-terminal residue" evidence="2">
    <location>
        <position position="143"/>
    </location>
</feature>
<accession>A0AAN6TZ69</accession>
<evidence type="ECO:0000259" key="1">
    <source>
        <dbReference type="Pfam" id="PF06985"/>
    </source>
</evidence>
<evidence type="ECO:0000313" key="2">
    <source>
        <dbReference type="EMBL" id="KAK4122980.1"/>
    </source>
</evidence>
<protein>
    <submittedName>
        <fullName evidence="2">Heterokaryon incompatibility</fullName>
    </submittedName>
</protein>
<reference evidence="2" key="1">
    <citation type="journal article" date="2023" name="Mol. Phylogenet. Evol.">
        <title>Genome-scale phylogeny and comparative genomics of the fungal order Sordariales.</title>
        <authorList>
            <person name="Hensen N."/>
            <person name="Bonometti L."/>
            <person name="Westerberg I."/>
            <person name="Brannstrom I.O."/>
            <person name="Guillou S."/>
            <person name="Cros-Aarteil S."/>
            <person name="Calhoun S."/>
            <person name="Haridas S."/>
            <person name="Kuo A."/>
            <person name="Mondo S."/>
            <person name="Pangilinan J."/>
            <person name="Riley R."/>
            <person name="LaButti K."/>
            <person name="Andreopoulos B."/>
            <person name="Lipzen A."/>
            <person name="Chen C."/>
            <person name="Yan M."/>
            <person name="Daum C."/>
            <person name="Ng V."/>
            <person name="Clum A."/>
            <person name="Steindorff A."/>
            <person name="Ohm R.A."/>
            <person name="Martin F."/>
            <person name="Silar P."/>
            <person name="Natvig D.O."/>
            <person name="Lalanne C."/>
            <person name="Gautier V."/>
            <person name="Ament-Velasquez S.L."/>
            <person name="Kruys A."/>
            <person name="Hutchinson M.I."/>
            <person name="Powell A.J."/>
            <person name="Barry K."/>
            <person name="Miller A.N."/>
            <person name="Grigoriev I.V."/>
            <person name="Debuchy R."/>
            <person name="Gladieux P."/>
            <person name="Hiltunen Thoren M."/>
            <person name="Johannesson H."/>
        </authorList>
    </citation>
    <scope>NUCLEOTIDE SEQUENCE</scope>
    <source>
        <strain evidence="2">CBS 731.68</strain>
    </source>
</reference>
<sequence>PYTAVSYVWGNDEALEHIILNGRRFRVRSNLWSCLYCEPGRRYLWVDAICIDQSNHAERNVQVRRMDQTYRDAACVSVWLGLPTIPRDIMMLHPDPPLAKTNEIESFEWCDAIADLANRPYWSRFWVVQEFLLAQQVVLYCSN</sequence>
<name>A0AAN6TZ69_9PEZI</name>
<feature type="non-terminal residue" evidence="2">
    <location>
        <position position="1"/>
    </location>
</feature>
<dbReference type="InterPro" id="IPR010730">
    <property type="entry name" value="HET"/>
</dbReference>
<dbReference type="PANTHER" id="PTHR24148">
    <property type="entry name" value="ANKYRIN REPEAT DOMAIN-CONTAINING PROTEIN 39 HOMOLOG-RELATED"/>
    <property type="match status" value="1"/>
</dbReference>
<feature type="domain" description="Heterokaryon incompatibility" evidence="1">
    <location>
        <begin position="2"/>
        <end position="130"/>
    </location>
</feature>